<comment type="caution">
    <text evidence="2">The sequence shown here is derived from an EMBL/GenBank/DDBJ whole genome shotgun (WGS) entry which is preliminary data.</text>
</comment>
<protein>
    <recommendedName>
        <fullName evidence="4">PDZ domain-containing protein</fullName>
    </recommendedName>
</protein>
<feature type="transmembrane region" description="Helical" evidence="1">
    <location>
        <begin position="141"/>
        <end position="164"/>
    </location>
</feature>
<organism evidence="2 3">
    <name type="scientific">Sporolactobacillus spathodeae</name>
    <dbReference type="NCBI Taxonomy" id="1465502"/>
    <lineage>
        <taxon>Bacteria</taxon>
        <taxon>Bacillati</taxon>
        <taxon>Bacillota</taxon>
        <taxon>Bacilli</taxon>
        <taxon>Bacillales</taxon>
        <taxon>Sporolactobacillaceae</taxon>
        <taxon>Sporolactobacillus</taxon>
    </lineage>
</organism>
<keyword evidence="1" id="KW-1133">Transmembrane helix</keyword>
<keyword evidence="1" id="KW-0472">Membrane</keyword>
<dbReference type="EMBL" id="JAFBEV010000004">
    <property type="protein sequence ID" value="MBM7657218.1"/>
    <property type="molecule type" value="Genomic_DNA"/>
</dbReference>
<dbReference type="InterPro" id="IPR036034">
    <property type="entry name" value="PDZ_sf"/>
</dbReference>
<evidence type="ECO:0000256" key="1">
    <source>
        <dbReference type="SAM" id="Phobius"/>
    </source>
</evidence>
<dbReference type="SUPFAM" id="SSF50156">
    <property type="entry name" value="PDZ domain-like"/>
    <property type="match status" value="1"/>
</dbReference>
<dbReference type="RefSeq" id="WP_205005567.1">
    <property type="nucleotide sequence ID" value="NZ_CBCRXA010000016.1"/>
</dbReference>
<feature type="transmembrane region" description="Helical" evidence="1">
    <location>
        <begin position="12"/>
        <end position="33"/>
    </location>
</feature>
<evidence type="ECO:0000313" key="2">
    <source>
        <dbReference type="EMBL" id="MBM7657218.1"/>
    </source>
</evidence>
<sequence length="400" mass="43782">MADILKALLQGIVSFFINPMLYLFLAGLFLFSAQRVKRERRSFHVKAYGMFNTIFRSLAPSLLAGFFASVVLVALGVSLKPGVFVLLGLCYLVSMLPGQLRFLSPAIAGGLTAVLAFLCPPLSTPYPLINQWIAQIRGVDFISLGCFLSVAALSEALLVLWCGARQTSPRLINSRRGGIVGAHEASQLWIAPMLVLYPSAGSIAAVGPWPFLPHVGSAFGFLIFPVGIGLAQLITHTLPKRAVQTAARWLVAIAGVLIVCTALALWLRLPFLVPFGGLLAFAARLALVYRAHHLRKTSPFYFTQPNQGVRIIGVIPHSPGEAMHIQPGEEIISVNDQKIKNEYEFYEALQKQPAYCKLMVVDRFGEPRIAKGPIHEGDGHRIGFLFLESDKWNHVESTKA</sequence>
<feature type="transmembrane region" description="Helical" evidence="1">
    <location>
        <begin position="185"/>
        <end position="205"/>
    </location>
</feature>
<evidence type="ECO:0000313" key="3">
    <source>
        <dbReference type="Proteomes" id="UP000823201"/>
    </source>
</evidence>
<proteinExistence type="predicted"/>
<feature type="transmembrane region" description="Helical" evidence="1">
    <location>
        <begin position="271"/>
        <end position="289"/>
    </location>
</feature>
<feature type="transmembrane region" description="Helical" evidence="1">
    <location>
        <begin position="107"/>
        <end position="129"/>
    </location>
</feature>
<dbReference type="Proteomes" id="UP000823201">
    <property type="component" value="Unassembled WGS sequence"/>
</dbReference>
<feature type="transmembrane region" description="Helical" evidence="1">
    <location>
        <begin position="83"/>
        <end position="100"/>
    </location>
</feature>
<keyword evidence="1" id="KW-0812">Transmembrane</keyword>
<feature type="transmembrane region" description="Helical" evidence="1">
    <location>
        <begin position="246"/>
        <end position="265"/>
    </location>
</feature>
<keyword evidence="3" id="KW-1185">Reference proteome</keyword>
<feature type="transmembrane region" description="Helical" evidence="1">
    <location>
        <begin position="211"/>
        <end position="234"/>
    </location>
</feature>
<dbReference type="Gene3D" id="2.30.42.10">
    <property type="match status" value="1"/>
</dbReference>
<gene>
    <name evidence="2" type="ORF">JOC27_000659</name>
</gene>
<name>A0ABS2Q628_9BACL</name>
<reference evidence="2 3" key="1">
    <citation type="submission" date="2021-01" db="EMBL/GenBank/DDBJ databases">
        <title>Genomic Encyclopedia of Type Strains, Phase IV (KMG-IV): sequencing the most valuable type-strain genomes for metagenomic binning, comparative biology and taxonomic classification.</title>
        <authorList>
            <person name="Goeker M."/>
        </authorList>
    </citation>
    <scope>NUCLEOTIDE SEQUENCE [LARGE SCALE GENOMIC DNA]</scope>
    <source>
        <strain evidence="2 3">DSM 100968</strain>
    </source>
</reference>
<evidence type="ECO:0008006" key="4">
    <source>
        <dbReference type="Google" id="ProtNLM"/>
    </source>
</evidence>
<accession>A0ABS2Q628</accession>
<feature type="transmembrane region" description="Helical" evidence="1">
    <location>
        <begin position="54"/>
        <end position="77"/>
    </location>
</feature>